<evidence type="ECO:0000313" key="4">
    <source>
        <dbReference type="Proteomes" id="UP001220064"/>
    </source>
</evidence>
<evidence type="ECO:0000313" key="3">
    <source>
        <dbReference type="EMBL" id="WCZ33079.1"/>
    </source>
</evidence>
<keyword evidence="2" id="KW-0812">Transmembrane</keyword>
<keyword evidence="2" id="KW-1133">Transmembrane helix</keyword>
<dbReference type="PANTHER" id="PTHR11328">
    <property type="entry name" value="MAJOR FACILITATOR SUPERFAMILY DOMAIN-CONTAINING PROTEIN"/>
    <property type="match status" value="1"/>
</dbReference>
<dbReference type="EMBL" id="CP063189">
    <property type="protein sequence ID" value="WCZ33079.1"/>
    <property type="molecule type" value="Genomic_DNA"/>
</dbReference>
<feature type="transmembrane region" description="Helical" evidence="2">
    <location>
        <begin position="186"/>
        <end position="210"/>
    </location>
</feature>
<keyword evidence="2" id="KW-0472">Membrane</keyword>
<feature type="transmembrane region" description="Helical" evidence="2">
    <location>
        <begin position="246"/>
        <end position="264"/>
    </location>
</feature>
<dbReference type="Gene3D" id="1.20.1250.20">
    <property type="entry name" value="MFS general substrate transporter like domains"/>
    <property type="match status" value="2"/>
</dbReference>
<reference evidence="3 4" key="1">
    <citation type="submission" date="2020-10" db="EMBL/GenBank/DDBJ databases">
        <title>Complete genome sequence of Corynebacterium massiliense DSM 45435, type strain of Corynebacterium massiliense.</title>
        <authorList>
            <person name="Busche T."/>
            <person name="Kalinowski J."/>
            <person name="Ruckert C."/>
        </authorList>
    </citation>
    <scope>NUCLEOTIDE SEQUENCE [LARGE SCALE GENOMIC DNA]</scope>
    <source>
        <strain evidence="3 4">DSM 45435</strain>
    </source>
</reference>
<dbReference type="InterPro" id="IPR001927">
    <property type="entry name" value="Na/Gal_symport"/>
</dbReference>
<feature type="transmembrane region" description="Helical" evidence="2">
    <location>
        <begin position="330"/>
        <end position="349"/>
    </location>
</feature>
<proteinExistence type="predicted"/>
<feature type="transmembrane region" description="Helical" evidence="2">
    <location>
        <begin position="21"/>
        <end position="46"/>
    </location>
</feature>
<accession>A0ABY7U8R5</accession>
<feature type="transmembrane region" description="Helical" evidence="2">
    <location>
        <begin position="276"/>
        <end position="295"/>
    </location>
</feature>
<dbReference type="InterPro" id="IPR039672">
    <property type="entry name" value="MFS_2"/>
</dbReference>
<dbReference type="InterPro" id="IPR036259">
    <property type="entry name" value="MFS_trans_sf"/>
</dbReference>
<feature type="region of interest" description="Disordered" evidence="1">
    <location>
        <begin position="461"/>
        <end position="493"/>
    </location>
</feature>
<feature type="transmembrane region" description="Helical" evidence="2">
    <location>
        <begin position="124"/>
        <end position="146"/>
    </location>
</feature>
<keyword evidence="4" id="KW-1185">Reference proteome</keyword>
<feature type="transmembrane region" description="Helical" evidence="2">
    <location>
        <begin position="158"/>
        <end position="180"/>
    </location>
</feature>
<dbReference type="CDD" id="cd17332">
    <property type="entry name" value="MFS_MelB_like"/>
    <property type="match status" value="1"/>
</dbReference>
<gene>
    <name evidence="3" type="primary">uidB</name>
    <name evidence="3" type="ORF">CMASS_08270</name>
</gene>
<organism evidence="3 4">
    <name type="scientific">Corynebacterium massiliense DSM 45435</name>
    <dbReference type="NCBI Taxonomy" id="1121364"/>
    <lineage>
        <taxon>Bacteria</taxon>
        <taxon>Bacillati</taxon>
        <taxon>Actinomycetota</taxon>
        <taxon>Actinomycetes</taxon>
        <taxon>Mycobacteriales</taxon>
        <taxon>Corynebacteriaceae</taxon>
        <taxon>Corynebacterium</taxon>
    </lineage>
</organism>
<dbReference type="RefSeq" id="WP_022863752.1">
    <property type="nucleotide sequence ID" value="NZ_ATVG01000016.1"/>
</dbReference>
<feature type="transmembrane region" description="Helical" evidence="2">
    <location>
        <begin position="58"/>
        <end position="80"/>
    </location>
</feature>
<dbReference type="SUPFAM" id="SSF103473">
    <property type="entry name" value="MFS general substrate transporter"/>
    <property type="match status" value="1"/>
</dbReference>
<feature type="transmembrane region" description="Helical" evidence="2">
    <location>
        <begin position="424"/>
        <end position="445"/>
    </location>
</feature>
<dbReference type="Pfam" id="PF13347">
    <property type="entry name" value="MFS_2"/>
    <property type="match status" value="1"/>
</dbReference>
<evidence type="ECO:0000256" key="1">
    <source>
        <dbReference type="SAM" id="MobiDB-lite"/>
    </source>
</evidence>
<feature type="transmembrane region" description="Helical" evidence="2">
    <location>
        <begin position="92"/>
        <end position="112"/>
    </location>
</feature>
<protein>
    <submittedName>
        <fullName evidence="3">Glucuronide carrier protein</fullName>
    </submittedName>
</protein>
<dbReference type="Proteomes" id="UP001220064">
    <property type="component" value="Chromosome"/>
</dbReference>
<sequence length="493" mass="53070">MTAALTSAEKATTTHLPFSRIIGYGFGDAGCNIAFQMTGLFLLVFYTDVVGIRPEHSGAIFLFIKIWDAFADIFAGRMVDRTMTRWGKFRPFLLWYAVPLLASNLLCFWAPFDDYWKKVGWAAATYALMGLLYSLVNIPYGSLAGAMSQDPVDRSRMASARMVGSGFTILVLSLFLAPAIKSANNLQHTFLVTSVAFFVVGSIFFAITFFTSKEVVYREVEKVSLRDTIETVKNNGPLVRLCGSSLFYLTGQNVVSAMGAYLGIDMLGRLSDGNWLTSAIMVITTGAVLYTGPFGPMVTRHLGKRNGFAVASAVAAAGLLIFWIGNSLLANLWVGLLGLFITGASMAVLNTMTWALEADTAEYGELKTGIRTEGATYAAFSFTRKVGQGVGMAIASWTLALASYDQAAGHAGQSSDTINSMGLWFAVFAGACFLGAGLIMLTYPLTEEKFQEIMQAINSRRQQGQTISGRADGGHPENALGTELAGNTTTPAP</sequence>
<dbReference type="NCBIfam" id="TIGR00792">
    <property type="entry name" value="gph"/>
    <property type="match status" value="1"/>
</dbReference>
<feature type="transmembrane region" description="Helical" evidence="2">
    <location>
        <begin position="386"/>
        <end position="404"/>
    </location>
</feature>
<feature type="transmembrane region" description="Helical" evidence="2">
    <location>
        <begin position="307"/>
        <end position="324"/>
    </location>
</feature>
<dbReference type="PANTHER" id="PTHR11328:SF39">
    <property type="entry name" value="2,3-DIHYDROXYPROPANE-1-SULFONATE EXPORTER-RELATED"/>
    <property type="match status" value="1"/>
</dbReference>
<name>A0ABY7U8R5_9CORY</name>
<evidence type="ECO:0000256" key="2">
    <source>
        <dbReference type="SAM" id="Phobius"/>
    </source>
</evidence>